<evidence type="ECO:0000313" key="2">
    <source>
        <dbReference type="EMBL" id="ASR87272.1"/>
    </source>
</evidence>
<dbReference type="GeneID" id="60324736"/>
<protein>
    <submittedName>
        <fullName evidence="2">Uncharacterized protein</fullName>
    </submittedName>
</protein>
<evidence type="ECO:0000313" key="3">
    <source>
        <dbReference type="Proteomes" id="UP000226328"/>
    </source>
</evidence>
<gene>
    <name evidence="2" type="primary">74</name>
    <name evidence="2" type="ORF">SEA_LASTHOPE_74</name>
</gene>
<sequence>MLRWPSQATAPANGTNSCPKPCRRAHMAQIGTGLKNELVPVFSQVKTPNGALGTDGTDIYGLTSRVQNRGVFPGRLASVCGCEAYMQKSVPSVPDPCRANLWTQPPIAGAVRGADRRR</sequence>
<feature type="compositionally biased region" description="Polar residues" evidence="1">
    <location>
        <begin position="1"/>
        <end position="18"/>
    </location>
</feature>
<dbReference type="RefSeq" id="YP_009953268.1">
    <property type="nucleotide sequence ID" value="NC_051620.1"/>
</dbReference>
<accession>A0A222ZSH3</accession>
<keyword evidence="3" id="KW-1185">Reference proteome</keyword>
<organism evidence="2 3">
    <name type="scientific">Mycobacterium phage LastHope</name>
    <dbReference type="NCBI Taxonomy" id="2015886"/>
    <lineage>
        <taxon>Viruses</taxon>
        <taxon>Duplodnaviria</taxon>
        <taxon>Heunggongvirae</taxon>
        <taxon>Uroviricota</taxon>
        <taxon>Caudoviricetes</taxon>
        <taxon>Weiservirinae</taxon>
        <taxon>Anayavirus</taxon>
        <taxon>Anayavirus lasthope</taxon>
    </lineage>
</organism>
<dbReference type="Proteomes" id="UP000226328">
    <property type="component" value="Segment"/>
</dbReference>
<dbReference type="KEGG" id="vg:60324736"/>
<reference evidence="2 3" key="1">
    <citation type="submission" date="2017-05" db="EMBL/GenBank/DDBJ databases">
        <authorList>
            <person name="Gomez-Rosado J.O."/>
            <person name="Gonzalez-Garcia E.M."/>
            <person name="Gonzalez-Leon M.A."/>
            <person name="Gonzalez-Rodriguez J."/>
            <person name="Gonzalez-Santos L.I."/>
            <person name="Goveo-Rivera I.A."/>
            <person name="Gutierrez-Silva J.C."/>
            <person name="Issa-Mahmud S."/>
            <person name="Lopez-Llera J.N."/>
            <person name="Marrero-Visalden G."/>
            <person name="Muyet-Blasini E."/>
            <person name="Ortiz-Torres X.D."/>
            <person name="Palacios-Vallejo J.G."/>
            <person name="Pichardo-Gonzalez P.A."/>
            <person name="Pou-Acosta P.M."/>
            <person name="Velez-Velazquez R.M."/>
            <person name="Fernandez-Martinez M."/>
            <person name="Maldonado-Vazquez N."/>
            <person name="Rubin M."/>
            <person name="Vazquez E."/>
            <person name="Stoner T.H."/>
            <person name="Garlena R.A."/>
            <person name="Russell D.A."/>
            <person name="Pope W.H."/>
            <person name="Jacobs-Sera D."/>
            <person name="Hatfull G.F."/>
        </authorList>
    </citation>
    <scope>NUCLEOTIDE SEQUENCE [LARGE SCALE GENOMIC DNA]</scope>
</reference>
<proteinExistence type="predicted"/>
<name>A0A222ZSH3_9CAUD</name>
<evidence type="ECO:0000256" key="1">
    <source>
        <dbReference type="SAM" id="MobiDB-lite"/>
    </source>
</evidence>
<feature type="region of interest" description="Disordered" evidence="1">
    <location>
        <begin position="1"/>
        <end position="22"/>
    </location>
</feature>
<dbReference type="EMBL" id="MF140416">
    <property type="protein sequence ID" value="ASR87272.1"/>
    <property type="molecule type" value="Genomic_DNA"/>
</dbReference>